<comment type="similarity">
    <text evidence="2">Belongs to the nonaspanin (TM9SF) (TC 9.A.2) family.</text>
</comment>
<evidence type="ECO:0000256" key="1">
    <source>
        <dbReference type="ARBA" id="ARBA00004542"/>
    </source>
</evidence>
<evidence type="ECO:0000256" key="3">
    <source>
        <dbReference type="ARBA" id="ARBA00022692"/>
    </source>
</evidence>
<feature type="transmembrane region" description="Helical" evidence="9">
    <location>
        <begin position="382"/>
        <end position="402"/>
    </location>
</feature>
<comment type="function">
    <text evidence="7">Plays an essential role in autophagy.</text>
</comment>
<protein>
    <recommendedName>
        <fullName evidence="8">Transmembrane 9 superfamily member 1</fullName>
    </recommendedName>
</protein>
<evidence type="ECO:0000256" key="8">
    <source>
        <dbReference type="ARBA" id="ARBA00039531"/>
    </source>
</evidence>
<dbReference type="PANTHER" id="PTHR10766">
    <property type="entry name" value="TRANSMEMBRANE 9 SUPERFAMILY PROTEIN"/>
    <property type="match status" value="1"/>
</dbReference>
<keyword evidence="3 9" id="KW-0812">Transmembrane</keyword>
<feature type="transmembrane region" description="Helical" evidence="9">
    <location>
        <begin position="507"/>
        <end position="530"/>
    </location>
</feature>
<reference evidence="13" key="1">
    <citation type="submission" date="2022-11" db="UniProtKB">
        <authorList>
            <consortium name="WormBaseParasite"/>
        </authorList>
    </citation>
    <scope>IDENTIFICATION</scope>
</reference>
<accession>A0A914W8U2</accession>
<comment type="subcellular location">
    <subcellularLocation>
        <location evidence="1">Cytoplasmic vesicle</location>
        <location evidence="1">Autophagosome membrane</location>
        <topology evidence="1">Multi-pass membrane protein</topology>
    </subcellularLocation>
</comment>
<dbReference type="AlphaFoldDB" id="A0A914W8U2"/>
<keyword evidence="5 9" id="KW-1133">Transmembrane helix</keyword>
<evidence type="ECO:0000259" key="11">
    <source>
        <dbReference type="Pfam" id="PF07859"/>
    </source>
</evidence>
<keyword evidence="6 9" id="KW-0472">Membrane</keyword>
<dbReference type="PANTHER" id="PTHR10766:SF177">
    <property type="entry name" value="TRANSMEMBRANE 9 SUPERFAMILY MEMBER 1"/>
    <property type="match status" value="1"/>
</dbReference>
<evidence type="ECO:0000313" key="12">
    <source>
        <dbReference type="Proteomes" id="UP000887566"/>
    </source>
</evidence>
<keyword evidence="12" id="KW-1185">Reference proteome</keyword>
<feature type="transmembrane region" description="Helical" evidence="9">
    <location>
        <begin position="218"/>
        <end position="243"/>
    </location>
</feature>
<dbReference type="InterPro" id="IPR004240">
    <property type="entry name" value="EMP70"/>
</dbReference>
<name>A0A914W8U2_9BILA</name>
<dbReference type="Pfam" id="PF07859">
    <property type="entry name" value="Abhydrolase_3"/>
    <property type="match status" value="2"/>
</dbReference>
<feature type="domain" description="Alpha/beta hydrolase fold-3" evidence="11">
    <location>
        <begin position="711"/>
        <end position="870"/>
    </location>
</feature>
<feature type="transmembrane region" description="Helical" evidence="9">
    <location>
        <begin position="441"/>
        <end position="462"/>
    </location>
</feature>
<dbReference type="InterPro" id="IPR013094">
    <property type="entry name" value="AB_hydrolase_3"/>
</dbReference>
<evidence type="ECO:0000256" key="4">
    <source>
        <dbReference type="ARBA" id="ARBA00022729"/>
    </source>
</evidence>
<evidence type="ECO:0000313" key="13">
    <source>
        <dbReference type="WBParaSite" id="PSAMB.scaffold3544size17858.g21788.t1"/>
    </source>
</evidence>
<feature type="transmembrane region" description="Helical" evidence="9">
    <location>
        <begin position="282"/>
        <end position="309"/>
    </location>
</feature>
<dbReference type="Gene3D" id="3.40.50.1820">
    <property type="entry name" value="alpha/beta hydrolase"/>
    <property type="match status" value="1"/>
</dbReference>
<proteinExistence type="inferred from homology"/>
<feature type="transmembrane region" description="Helical" evidence="9">
    <location>
        <begin position="315"/>
        <end position="336"/>
    </location>
</feature>
<dbReference type="Proteomes" id="UP000887566">
    <property type="component" value="Unplaced"/>
</dbReference>
<dbReference type="WBParaSite" id="PSAMB.scaffold3544size17858.g21788.t1">
    <property type="protein sequence ID" value="PSAMB.scaffold3544size17858.g21788.t1"/>
    <property type="gene ID" value="PSAMB.scaffold3544size17858.g21788"/>
</dbReference>
<feature type="transmembrane region" description="Helical" evidence="9">
    <location>
        <begin position="474"/>
        <end position="495"/>
    </location>
</feature>
<keyword evidence="4 10" id="KW-0732">Signal</keyword>
<feature type="transmembrane region" description="Helical" evidence="9">
    <location>
        <begin position="607"/>
        <end position="625"/>
    </location>
</feature>
<evidence type="ECO:0000256" key="2">
    <source>
        <dbReference type="ARBA" id="ARBA00005227"/>
    </source>
</evidence>
<organism evidence="12 13">
    <name type="scientific">Plectus sambesii</name>
    <dbReference type="NCBI Taxonomy" id="2011161"/>
    <lineage>
        <taxon>Eukaryota</taxon>
        <taxon>Metazoa</taxon>
        <taxon>Ecdysozoa</taxon>
        <taxon>Nematoda</taxon>
        <taxon>Chromadorea</taxon>
        <taxon>Plectida</taxon>
        <taxon>Plectina</taxon>
        <taxon>Plectoidea</taxon>
        <taxon>Plectidae</taxon>
        <taxon>Plectus</taxon>
    </lineage>
</organism>
<dbReference type="SUPFAM" id="SSF53474">
    <property type="entry name" value="alpha/beta-Hydrolases"/>
    <property type="match status" value="1"/>
</dbReference>
<dbReference type="Pfam" id="PF02990">
    <property type="entry name" value="EMP70"/>
    <property type="match status" value="1"/>
</dbReference>
<feature type="transmembrane region" description="Helical" evidence="9">
    <location>
        <begin position="545"/>
        <end position="563"/>
    </location>
</feature>
<sequence length="1012" mass="116027">MRYFPVLLTLFCARVAAKDYNDNENVPLYVNKVGPYANPHETYHYYQLPVCRPEKVVHKSLSLGQILEGDRMAESLYEIHFQHEKEKASLCGKKKLSAEEVKQLVEAVEENYYFEFIIDDLPIRGYLGRLDEEGIFPHEHKVYLFTHHHFVIQFNGFNVISARIDVSQVPPLRLDTKMGDVDVEFTYSVSWEMTRQEYKDRHGEGDGFFSKKTMEIHWLSVINSTLLVFLLVGFVALILVSVVKRDLTQYNNEEDRKDEMLIDNGWKTVNTDVFRFPQNANLFCAIQGVGCQLLTIVVTILIIGSFNLINVHRHGLINTLAVAFYALTSGIAGYISASLYRKLNGDSWIWNINLTSALFAVPVFLVWAVSNSLSWAYQSTQALPYTTVIIIFLIWLLVGYPLTVVGGIMGKNFGGRYDAPCRTRNIPRELPLLPWYHSSGAFALVGGFLPFSAISVELYYIFATVWGHETYTLFYILLIVFVILLAVVACVSVALTYFQLAAEDYRWWWRSIIVGGSVGAFVMVYSVFFYFRRSEMSGLLQTTEYFGYVTLVCYAFSLALGTVSSKLRRAAFVPVPSPVLPNVFYHPPALYKQMDCMLNSSPRTRTAFIVLVAVAAFVYVVYRPLPEGFPERTKMTIFETVLRLVYYYPSRLFNSATYMLWWTRLTLSAATRALGPFTYPKELMIRDKEFEGVKTRVYVPMGENRTSDGAVIFIHGGGFVIGEIEMYEALTREIAKRMGMVLLSIDYRLAPEHVFPAGIEDCERVVVDFLKHSHRQYGVDPTKVVIMGDSAGGNIAAVMTHRLRHRTDVPQLKLQVLIYPLMQFYDMRTPSYQKYYEHYAGTTFLDPSSVAYYMMMYLGMDMDANPHYAEAAMRNEHVPARIRQQPVTDYVSHHRLPGQFTNASYYRPHASLDGDEEVYERIAPFLYDPEFSPLMQPDLSSLPKAFVLTCEFDILRDDGAMYAERLRESNVPVVWRHVEDGFHVMFNMFMEIEVARNALTEITQWVHANIDS</sequence>
<feature type="chain" id="PRO_5036811215" description="Transmembrane 9 superfamily member 1" evidence="10">
    <location>
        <begin position="18"/>
        <end position="1012"/>
    </location>
</feature>
<feature type="domain" description="Alpha/beta hydrolase fold-3" evidence="11">
    <location>
        <begin position="925"/>
        <end position="986"/>
    </location>
</feature>
<evidence type="ECO:0000256" key="9">
    <source>
        <dbReference type="SAM" id="Phobius"/>
    </source>
</evidence>
<evidence type="ECO:0000256" key="6">
    <source>
        <dbReference type="ARBA" id="ARBA00023136"/>
    </source>
</evidence>
<evidence type="ECO:0000256" key="10">
    <source>
        <dbReference type="SAM" id="SignalP"/>
    </source>
</evidence>
<dbReference type="GO" id="GO:0072657">
    <property type="term" value="P:protein localization to membrane"/>
    <property type="evidence" value="ECO:0007669"/>
    <property type="project" value="TreeGrafter"/>
</dbReference>
<dbReference type="GO" id="GO:0016787">
    <property type="term" value="F:hydrolase activity"/>
    <property type="evidence" value="ECO:0007669"/>
    <property type="project" value="InterPro"/>
</dbReference>
<feature type="transmembrane region" description="Helical" evidence="9">
    <location>
        <begin position="348"/>
        <end position="370"/>
    </location>
</feature>
<dbReference type="GO" id="GO:0000421">
    <property type="term" value="C:autophagosome membrane"/>
    <property type="evidence" value="ECO:0007669"/>
    <property type="project" value="UniProtKB-SubCell"/>
</dbReference>
<feature type="signal peptide" evidence="10">
    <location>
        <begin position="1"/>
        <end position="17"/>
    </location>
</feature>
<dbReference type="InterPro" id="IPR029058">
    <property type="entry name" value="AB_hydrolase_fold"/>
</dbReference>
<evidence type="ECO:0000256" key="5">
    <source>
        <dbReference type="ARBA" id="ARBA00022989"/>
    </source>
</evidence>
<evidence type="ECO:0000256" key="7">
    <source>
        <dbReference type="ARBA" id="ARBA00037688"/>
    </source>
</evidence>